<dbReference type="InterPro" id="IPR038607">
    <property type="entry name" value="PhoD-like_sf"/>
</dbReference>
<dbReference type="SUPFAM" id="SSF56300">
    <property type="entry name" value="Metallo-dependent phosphatases"/>
    <property type="match status" value="1"/>
</dbReference>
<dbReference type="AlphaFoldDB" id="A0A1B1AF99"/>
<dbReference type="PANTHER" id="PTHR43606:SF2">
    <property type="entry name" value="ALKALINE PHOSPHATASE FAMILY PROTEIN (AFU_ORTHOLOGUE AFUA_5G03860)"/>
    <property type="match status" value="1"/>
</dbReference>
<feature type="domain" description="Phospholipase D N-terminal" evidence="3">
    <location>
        <begin position="39"/>
        <end position="127"/>
    </location>
</feature>
<dbReference type="STRING" id="1759059.ATE48_04550"/>
<dbReference type="InterPro" id="IPR032093">
    <property type="entry name" value="PhoD_N"/>
</dbReference>
<dbReference type="RefSeq" id="WP_066768240.1">
    <property type="nucleotide sequence ID" value="NZ_CP013244.1"/>
</dbReference>
<organism evidence="4 5">
    <name type="scientific">Candidatus Viadribacter manganicus</name>
    <dbReference type="NCBI Taxonomy" id="1759059"/>
    <lineage>
        <taxon>Bacteria</taxon>
        <taxon>Pseudomonadati</taxon>
        <taxon>Pseudomonadota</taxon>
        <taxon>Alphaproteobacteria</taxon>
        <taxon>Hyphomonadales</taxon>
        <taxon>Hyphomonadaceae</taxon>
        <taxon>Candidatus Viadribacter</taxon>
    </lineage>
</organism>
<dbReference type="KEGG" id="cbot:ATE48_04550"/>
<dbReference type="OrthoDB" id="327733at2"/>
<dbReference type="InterPro" id="IPR052900">
    <property type="entry name" value="Phospholipid_Metab_Enz"/>
</dbReference>
<keyword evidence="1" id="KW-0732">Signal</keyword>
<dbReference type="EMBL" id="CP013244">
    <property type="protein sequence ID" value="ANP45239.1"/>
    <property type="molecule type" value="Genomic_DNA"/>
</dbReference>
<dbReference type="PANTHER" id="PTHR43606">
    <property type="entry name" value="PHOSPHATASE, PUTATIVE (AFU_ORTHOLOGUE AFUA_6G08710)-RELATED"/>
    <property type="match status" value="1"/>
</dbReference>
<dbReference type="Pfam" id="PF16655">
    <property type="entry name" value="PhoD_N"/>
    <property type="match status" value="1"/>
</dbReference>
<feature type="signal peptide" evidence="1">
    <location>
        <begin position="1"/>
        <end position="20"/>
    </location>
</feature>
<sequence>MAIRGLTRRGALAAATGAVAACAQNVETPAYEGAVAFSHGVASGDPTANKVIIWTRVSPENPGSVPVRWIVARNRELTDVVKTGIVETNEARDYTVKADVTGLRPGAPYFYGFRAGSAESAIGKTRTLPQGDLDQVKFAVVSCASFPHGFFNAYEALAERDDIDAVVHLGDYIYEYGLAGYGGDVATRLGRIPSPEVECIRLGDYRARHAQYKTQTELQAAHAIAPWIVVWDDHETANNSFATGAENHNQGEGQWANRKQAALQAYYEWMPIRDPEPGAAFEAINRSFKYGTLASLIMVETRLLARTEPFDYNTQLPIELQRWNFTNPAAPVAIRDGEPDVPVMQRLPRIYEVVGGETRPVLDWRRAQSLVTEPKDLPAGFYIAPDVPALNQLLSAPDRQLMGAAQEQWLADELHTSVRGGATWQVLGNQILMAPLNAPDLSATPAPLADALERLLPGVKQQLKLTRFPFPLNTDSWDGYPTARSRVYASLRAAQGNAIVLTGDTHTAWANELNDEQGRIGVEFGTTSITSPGDGEYFAPFGIDFAGGVRARNPHVKYTDPLHRGFLLLTLTREAAIAEFFSVSNILSKEYETTRVAAYTVAPEPGPGIGPITEA</sequence>
<dbReference type="InterPro" id="IPR018946">
    <property type="entry name" value="PhoD-like_MPP"/>
</dbReference>
<accession>A0A1B1AF99</accession>
<proteinExistence type="predicted"/>
<evidence type="ECO:0000256" key="1">
    <source>
        <dbReference type="SAM" id="SignalP"/>
    </source>
</evidence>
<evidence type="ECO:0000259" key="3">
    <source>
        <dbReference type="Pfam" id="PF16655"/>
    </source>
</evidence>
<dbReference type="InParanoid" id="A0A1B1AF99"/>
<evidence type="ECO:0000313" key="5">
    <source>
        <dbReference type="Proteomes" id="UP000092498"/>
    </source>
</evidence>
<reference evidence="4 5" key="1">
    <citation type="submission" date="2015-11" db="EMBL/GenBank/DDBJ databases">
        <title>Whole-Genome Sequence of Candidatus Oderbacter manganicum from the National Park Lower Oder Valley, Germany.</title>
        <authorList>
            <person name="Braun B."/>
            <person name="Liere K."/>
            <person name="Szewzyk U."/>
        </authorList>
    </citation>
    <scope>NUCLEOTIDE SEQUENCE [LARGE SCALE GENOMIC DNA]</scope>
    <source>
        <strain evidence="4 5">OTSz_A_272</strain>
    </source>
</reference>
<name>A0A1B1AF99_9PROT</name>
<protein>
    <recommendedName>
        <fullName evidence="6">Alkaline phosphatase</fullName>
    </recommendedName>
</protein>
<feature type="chain" id="PRO_5008518697" description="Alkaline phosphatase" evidence="1">
    <location>
        <begin position="21"/>
        <end position="615"/>
    </location>
</feature>
<dbReference type="InterPro" id="IPR029052">
    <property type="entry name" value="Metallo-depent_PP-like"/>
</dbReference>
<dbReference type="PROSITE" id="PS51257">
    <property type="entry name" value="PROKAR_LIPOPROTEIN"/>
    <property type="match status" value="1"/>
</dbReference>
<feature type="domain" description="PhoD-like phosphatase metallophosphatase" evidence="2">
    <location>
        <begin position="138"/>
        <end position="580"/>
    </location>
</feature>
<dbReference type="Pfam" id="PF09423">
    <property type="entry name" value="PhoD"/>
    <property type="match status" value="1"/>
</dbReference>
<gene>
    <name evidence="4" type="ORF">ATE48_04550</name>
</gene>
<dbReference type="Proteomes" id="UP000092498">
    <property type="component" value="Chromosome"/>
</dbReference>
<evidence type="ECO:0008006" key="6">
    <source>
        <dbReference type="Google" id="ProtNLM"/>
    </source>
</evidence>
<dbReference type="Gene3D" id="3.60.21.70">
    <property type="entry name" value="PhoD-like phosphatase"/>
    <property type="match status" value="1"/>
</dbReference>
<keyword evidence="5" id="KW-1185">Reference proteome</keyword>
<evidence type="ECO:0000259" key="2">
    <source>
        <dbReference type="Pfam" id="PF09423"/>
    </source>
</evidence>
<dbReference type="Gene3D" id="2.60.40.380">
    <property type="entry name" value="Purple acid phosphatase-like, N-terminal"/>
    <property type="match status" value="1"/>
</dbReference>
<dbReference type="CDD" id="cd07389">
    <property type="entry name" value="MPP_PhoD"/>
    <property type="match status" value="1"/>
</dbReference>
<evidence type="ECO:0000313" key="4">
    <source>
        <dbReference type="EMBL" id="ANP45239.1"/>
    </source>
</evidence>